<dbReference type="AlphaFoldDB" id="A0AAP0BC97"/>
<comment type="caution">
    <text evidence="2">The sequence shown here is derived from an EMBL/GenBank/DDBJ whole genome shotgun (WGS) entry which is preliminary data.</text>
</comment>
<reference evidence="2 3" key="1">
    <citation type="journal article" date="2022" name="Nat. Plants">
        <title>Genomes of leafy and leafless Platanthera orchids illuminate the evolution of mycoheterotrophy.</title>
        <authorList>
            <person name="Li M.H."/>
            <person name="Liu K.W."/>
            <person name="Li Z."/>
            <person name="Lu H.C."/>
            <person name="Ye Q.L."/>
            <person name="Zhang D."/>
            <person name="Wang J.Y."/>
            <person name="Li Y.F."/>
            <person name="Zhong Z.M."/>
            <person name="Liu X."/>
            <person name="Yu X."/>
            <person name="Liu D.K."/>
            <person name="Tu X.D."/>
            <person name="Liu B."/>
            <person name="Hao Y."/>
            <person name="Liao X.Y."/>
            <person name="Jiang Y.T."/>
            <person name="Sun W.H."/>
            <person name="Chen J."/>
            <person name="Chen Y.Q."/>
            <person name="Ai Y."/>
            <person name="Zhai J.W."/>
            <person name="Wu S.S."/>
            <person name="Zhou Z."/>
            <person name="Hsiao Y.Y."/>
            <person name="Wu W.L."/>
            <person name="Chen Y.Y."/>
            <person name="Lin Y.F."/>
            <person name="Hsu J.L."/>
            <person name="Li C.Y."/>
            <person name="Wang Z.W."/>
            <person name="Zhao X."/>
            <person name="Zhong W.Y."/>
            <person name="Ma X.K."/>
            <person name="Ma L."/>
            <person name="Huang J."/>
            <person name="Chen G.Z."/>
            <person name="Huang M.Z."/>
            <person name="Huang L."/>
            <person name="Peng D.H."/>
            <person name="Luo Y.B."/>
            <person name="Zou S.Q."/>
            <person name="Chen S.P."/>
            <person name="Lan S."/>
            <person name="Tsai W.C."/>
            <person name="Van de Peer Y."/>
            <person name="Liu Z.J."/>
        </authorList>
    </citation>
    <scope>NUCLEOTIDE SEQUENCE [LARGE SCALE GENOMIC DNA]</scope>
    <source>
        <strain evidence="2">Lor287</strain>
    </source>
</reference>
<dbReference type="InterPro" id="IPR036928">
    <property type="entry name" value="AS_sf"/>
</dbReference>
<proteinExistence type="predicted"/>
<dbReference type="Proteomes" id="UP001418222">
    <property type="component" value="Unassembled WGS sequence"/>
</dbReference>
<evidence type="ECO:0000313" key="3">
    <source>
        <dbReference type="Proteomes" id="UP001418222"/>
    </source>
</evidence>
<dbReference type="InterPro" id="IPR023631">
    <property type="entry name" value="Amidase_dom"/>
</dbReference>
<keyword evidence="3" id="KW-1185">Reference proteome</keyword>
<protein>
    <recommendedName>
        <fullName evidence="1">Amidase domain-containing protein</fullName>
    </recommendedName>
</protein>
<accession>A0AAP0BC97</accession>
<name>A0AAP0BC97_9ASPA</name>
<dbReference type="PANTHER" id="PTHR42678:SF34">
    <property type="entry name" value="OS04G0183300 PROTEIN"/>
    <property type="match status" value="1"/>
</dbReference>
<dbReference type="Pfam" id="PF01425">
    <property type="entry name" value="Amidase"/>
    <property type="match status" value="1"/>
</dbReference>
<evidence type="ECO:0000259" key="1">
    <source>
        <dbReference type="Pfam" id="PF01425"/>
    </source>
</evidence>
<organism evidence="2 3">
    <name type="scientific">Platanthera zijinensis</name>
    <dbReference type="NCBI Taxonomy" id="2320716"/>
    <lineage>
        <taxon>Eukaryota</taxon>
        <taxon>Viridiplantae</taxon>
        <taxon>Streptophyta</taxon>
        <taxon>Embryophyta</taxon>
        <taxon>Tracheophyta</taxon>
        <taxon>Spermatophyta</taxon>
        <taxon>Magnoliopsida</taxon>
        <taxon>Liliopsida</taxon>
        <taxon>Asparagales</taxon>
        <taxon>Orchidaceae</taxon>
        <taxon>Orchidoideae</taxon>
        <taxon>Orchideae</taxon>
        <taxon>Orchidinae</taxon>
        <taxon>Platanthera</taxon>
    </lineage>
</organism>
<feature type="domain" description="Amidase" evidence="1">
    <location>
        <begin position="2"/>
        <end position="250"/>
    </location>
</feature>
<dbReference type="SUPFAM" id="SSF75304">
    <property type="entry name" value="Amidase signature (AS) enzymes"/>
    <property type="match status" value="1"/>
</dbReference>
<evidence type="ECO:0000313" key="2">
    <source>
        <dbReference type="EMBL" id="KAK8935140.1"/>
    </source>
</evidence>
<sequence>MAAATLGTDTAGSINCPASLNSVVGIRPTVGLTSRAGVIPVTPRQDTVGPMARTVGDAVAVLEAIAGYDERDGEATWAAAGFIPEGGYLQFLNEDGLKGKRVGILGKGFSQFAEGSLEQRILYRHFKLMREKGAIVIDNLEVANVSVVLNETESGEGVAWLAEFKLAVNAYLSELLISPVRSLADIIAFNNDHKIQEKIEEYGQKRFLEAEKTNGLGAIERAAIKRLAELSKNGLEKLMKEKKLDAVVTPDYSGNELLAINGYPGINVPAGYGKSGIPFGICFGGLKGSEPTLIEIAYAFEQATKARKPPPLLSLAGDFGRVNAKA</sequence>
<dbReference type="PANTHER" id="PTHR42678">
    <property type="entry name" value="AMIDASE"/>
    <property type="match status" value="1"/>
</dbReference>
<dbReference type="EMBL" id="JBBWWQ010000011">
    <property type="protein sequence ID" value="KAK8935140.1"/>
    <property type="molecule type" value="Genomic_DNA"/>
</dbReference>
<dbReference type="Gene3D" id="3.90.1300.10">
    <property type="entry name" value="Amidase signature (AS) domain"/>
    <property type="match status" value="1"/>
</dbReference>
<gene>
    <name evidence="2" type="ORF">KSP39_PZI013333</name>
</gene>